<dbReference type="InterPro" id="IPR051570">
    <property type="entry name" value="TBC1_cilium_biogenesis"/>
</dbReference>
<feature type="region of interest" description="Disordered" evidence="5">
    <location>
        <begin position="267"/>
        <end position="311"/>
    </location>
</feature>
<protein>
    <recommendedName>
        <fullName evidence="6">Small-subunit processome Utp12 domain-containing protein</fullName>
    </recommendedName>
</protein>
<reference evidence="7" key="1">
    <citation type="submission" date="2019-03" db="EMBL/GenBank/DDBJ databases">
        <title>Long read genome sequence of the mycoparasitic Pythium oligandrum ATCC 38472 isolated from sugarbeet rhizosphere.</title>
        <authorList>
            <person name="Gaulin E."/>
        </authorList>
    </citation>
    <scope>NUCLEOTIDE SEQUENCE</scope>
    <source>
        <strain evidence="7">ATCC 38472_TT</strain>
    </source>
</reference>
<dbReference type="EMBL" id="SPLM01000109">
    <property type="protein sequence ID" value="TMW59554.1"/>
    <property type="molecule type" value="Genomic_DNA"/>
</dbReference>
<dbReference type="Pfam" id="PF04003">
    <property type="entry name" value="Utp12"/>
    <property type="match status" value="1"/>
</dbReference>
<feature type="repeat" description="WD" evidence="4">
    <location>
        <begin position="139"/>
        <end position="180"/>
    </location>
</feature>
<evidence type="ECO:0000256" key="5">
    <source>
        <dbReference type="SAM" id="MobiDB-lite"/>
    </source>
</evidence>
<organism evidence="7 8">
    <name type="scientific">Pythium oligandrum</name>
    <name type="common">Mycoparasitic fungus</name>
    <dbReference type="NCBI Taxonomy" id="41045"/>
    <lineage>
        <taxon>Eukaryota</taxon>
        <taxon>Sar</taxon>
        <taxon>Stramenopiles</taxon>
        <taxon>Oomycota</taxon>
        <taxon>Peronosporomycetes</taxon>
        <taxon>Pythiales</taxon>
        <taxon>Pythiaceae</taxon>
        <taxon>Pythium</taxon>
    </lineage>
</organism>
<dbReference type="Proteomes" id="UP000794436">
    <property type="component" value="Unassembled WGS sequence"/>
</dbReference>
<comment type="similarity">
    <text evidence="3">Belongs to the WD repeat WDR3/UTP12 family.</text>
</comment>
<dbReference type="Pfam" id="PF25173">
    <property type="entry name" value="Beta-prop_WDR3_1st"/>
    <property type="match status" value="1"/>
</dbReference>
<evidence type="ECO:0000256" key="4">
    <source>
        <dbReference type="PROSITE-ProRule" id="PRU00221"/>
    </source>
</evidence>
<feature type="repeat" description="WD" evidence="4">
    <location>
        <begin position="181"/>
        <end position="222"/>
    </location>
</feature>
<evidence type="ECO:0000256" key="1">
    <source>
        <dbReference type="ARBA" id="ARBA00022574"/>
    </source>
</evidence>
<dbReference type="InterPro" id="IPR036322">
    <property type="entry name" value="WD40_repeat_dom_sf"/>
</dbReference>
<dbReference type="PANTHER" id="PTHR19853">
    <property type="entry name" value="WD REPEAT CONTAINING PROTEIN 3 WDR3"/>
    <property type="match status" value="1"/>
</dbReference>
<evidence type="ECO:0000256" key="3">
    <source>
        <dbReference type="ARBA" id="ARBA00038229"/>
    </source>
</evidence>
<dbReference type="FunFam" id="2.130.10.10:FF:000157">
    <property type="entry name" value="WD repeat domain 3"/>
    <property type="match status" value="1"/>
</dbReference>
<feature type="repeat" description="WD" evidence="4">
    <location>
        <begin position="565"/>
        <end position="606"/>
    </location>
</feature>
<dbReference type="InterPro" id="IPR015943">
    <property type="entry name" value="WD40/YVTN_repeat-like_dom_sf"/>
</dbReference>
<dbReference type="OrthoDB" id="407922at2759"/>
<evidence type="ECO:0000313" key="7">
    <source>
        <dbReference type="EMBL" id="TMW59554.1"/>
    </source>
</evidence>
<dbReference type="InterPro" id="IPR001680">
    <property type="entry name" value="WD40_rpt"/>
</dbReference>
<dbReference type="AlphaFoldDB" id="A0A8K1CAM7"/>
<dbReference type="Pfam" id="PF25172">
    <property type="entry name" value="Beta-prop_WDR3_2nd"/>
    <property type="match status" value="1"/>
</dbReference>
<dbReference type="PROSITE" id="PS50294">
    <property type="entry name" value="WD_REPEATS_REGION"/>
    <property type="match status" value="5"/>
</dbReference>
<feature type="domain" description="Small-subunit processome Utp12" evidence="6">
    <location>
        <begin position="805"/>
        <end position="903"/>
    </location>
</feature>
<dbReference type="PROSITE" id="PS50082">
    <property type="entry name" value="WD_REPEATS_2"/>
    <property type="match status" value="8"/>
</dbReference>
<dbReference type="GO" id="GO:0030490">
    <property type="term" value="P:maturation of SSU-rRNA"/>
    <property type="evidence" value="ECO:0007669"/>
    <property type="project" value="TreeGrafter"/>
</dbReference>
<comment type="caution">
    <text evidence="7">The sequence shown here is derived from an EMBL/GenBank/DDBJ whole genome shotgun (WGS) entry which is preliminary data.</text>
</comment>
<dbReference type="GO" id="GO:0034388">
    <property type="term" value="C:Pwp2p-containing subcomplex of 90S preribosome"/>
    <property type="evidence" value="ECO:0007669"/>
    <property type="project" value="TreeGrafter"/>
</dbReference>
<dbReference type="InterPro" id="IPR020472">
    <property type="entry name" value="WD40_PAC1"/>
</dbReference>
<keyword evidence="2" id="KW-0677">Repeat</keyword>
<dbReference type="InterPro" id="IPR019775">
    <property type="entry name" value="WD40_repeat_CS"/>
</dbReference>
<dbReference type="CDD" id="cd00200">
    <property type="entry name" value="WD40"/>
    <property type="match status" value="2"/>
</dbReference>
<proteinExistence type="inferred from homology"/>
<feature type="repeat" description="WD" evidence="4">
    <location>
        <begin position="55"/>
        <end position="96"/>
    </location>
</feature>
<dbReference type="PANTHER" id="PTHR19853:SF0">
    <property type="entry name" value="WD REPEAT-CONTAINING PROTEIN 3"/>
    <property type="match status" value="1"/>
</dbReference>
<feature type="repeat" description="WD" evidence="4">
    <location>
        <begin position="467"/>
        <end position="501"/>
    </location>
</feature>
<dbReference type="Gene3D" id="2.130.10.10">
    <property type="entry name" value="YVTN repeat-like/Quinoprotein amine dehydrogenase"/>
    <property type="match status" value="4"/>
</dbReference>
<dbReference type="GO" id="GO:0030515">
    <property type="term" value="F:snoRNA binding"/>
    <property type="evidence" value="ECO:0007669"/>
    <property type="project" value="TreeGrafter"/>
</dbReference>
<sequence>MVKSYLRYERECAFGVIASLEGNVLFDHTGRFAIAPALKDIVVWNIRQGSKVRELRGDGGQVTALALSPDGEFVAAGYSTGVLRVFRLATGALEVTLDGHKSAIETLCYKRDGSVLASGARDTDVIVWDVVSQTGLFRLKGHKDAVTALAFIGDDALLVSASKDTLVKVWDLETQHCVQTCVGHRNEVWSLAVSPSGDRLVTGASDNQLRVWHVQKNDNDDTWLSPLGSVYRQSNDRAMRVSYNLKGDLVGVQSAGKTVEIYKLRSKEEMKKKQQRREKRQREKAKKKQPQSQEQQAISAALDKEDQDDADDNAATDELELLCVVRSSHRIKSFAFSPDVAKDGTTSLLLGLQNNSIESYTLSPSADLESRYAKAHTISLAGHRSDVRAVAVSSDDQLLLSLSSASVKIWNARSMQCIRTLNDNGNLSLALSAAFAPGNMHVIVGTKLGALLLFDLNSGECIWKEENAHNGSAIWSIDVRPDGKGIVTGGADQHVNFWDFEMHRVDDQALRLGLSHSRLLKMSDDVLCVRFSHTKDAKRLLVAVALLDCTVKVFHDDSLKFFVSLYGHKLPVMAMDISSDDTMLVTASADKNVKIWGLDFGDCHKSIFAHQDSIMSVRFVGKTHYFFTASKDKTLSYWDGDHFERILQIDQEHFGEVWGVAVSHDGGFVVTCSQDRSLVKYVRTDDQVFIEEEKEKELETLFEQDLVNESNRKAPLMGKDGEDEAAQLQESASATKKTIESVRAAESLMEAIELADKELEEIRDHDRVQAKKVQEAVKKGETPPEPTKRSPNMLLLGYAPLKYVQYTLRRIRPHDMEEALIVLPFEYVEKLIHLLVAMISHHLDVEFCCQVLLRLLQQHHAAIQQRATLFNELELLWQRLRTQLVTHKNRIGFNLAGLKYLKRQVDEARTGFVEEIATTKATANKSKKRKTT</sequence>
<dbReference type="InterPro" id="IPR007148">
    <property type="entry name" value="SSU_processome_Utp12"/>
</dbReference>
<dbReference type="FunFam" id="2.130.10.10:FF:000843">
    <property type="entry name" value="WD repeat-containing protein 3 homolog"/>
    <property type="match status" value="1"/>
</dbReference>
<dbReference type="SMART" id="SM00320">
    <property type="entry name" value="WD40"/>
    <property type="match status" value="11"/>
</dbReference>
<feature type="compositionally biased region" description="Basic residues" evidence="5">
    <location>
        <begin position="273"/>
        <end position="289"/>
    </location>
</feature>
<feature type="repeat" description="WD" evidence="4">
    <location>
        <begin position="607"/>
        <end position="639"/>
    </location>
</feature>
<dbReference type="PROSITE" id="PS00678">
    <property type="entry name" value="WD_REPEATS_1"/>
    <property type="match status" value="3"/>
</dbReference>
<name>A0A8K1CAM7_PYTOL</name>
<evidence type="ECO:0000313" key="8">
    <source>
        <dbReference type="Proteomes" id="UP000794436"/>
    </source>
</evidence>
<gene>
    <name evidence="7" type="ORF">Poli38472_004623</name>
</gene>
<keyword evidence="1 4" id="KW-0853">WD repeat</keyword>
<dbReference type="GO" id="GO:0032040">
    <property type="term" value="C:small-subunit processome"/>
    <property type="evidence" value="ECO:0007669"/>
    <property type="project" value="TreeGrafter"/>
</dbReference>
<feature type="repeat" description="WD" evidence="4">
    <location>
        <begin position="380"/>
        <end position="420"/>
    </location>
</feature>
<dbReference type="SUPFAM" id="SSF50978">
    <property type="entry name" value="WD40 repeat-like"/>
    <property type="match status" value="1"/>
</dbReference>
<feature type="repeat" description="WD" evidence="4">
    <location>
        <begin position="97"/>
        <end position="130"/>
    </location>
</feature>
<evidence type="ECO:0000256" key="2">
    <source>
        <dbReference type="ARBA" id="ARBA00022737"/>
    </source>
</evidence>
<keyword evidence="8" id="KW-1185">Reference proteome</keyword>
<dbReference type="PRINTS" id="PR00320">
    <property type="entry name" value="GPROTEINBRPT"/>
</dbReference>
<dbReference type="SUPFAM" id="SSF117289">
    <property type="entry name" value="Nucleoporin domain"/>
    <property type="match status" value="1"/>
</dbReference>
<evidence type="ECO:0000259" key="6">
    <source>
        <dbReference type="Pfam" id="PF04003"/>
    </source>
</evidence>
<accession>A0A8K1CAM7</accession>